<dbReference type="SMART" id="SM00564">
    <property type="entry name" value="PQQ"/>
    <property type="match status" value="4"/>
</dbReference>
<dbReference type="RefSeq" id="WP_146389718.1">
    <property type="nucleotide sequence ID" value="NZ_SJPK01000001.1"/>
</dbReference>
<dbReference type="SUPFAM" id="SSF50998">
    <property type="entry name" value="Quinoprotein alcohol dehydrogenase-like"/>
    <property type="match status" value="1"/>
</dbReference>
<dbReference type="PANTHER" id="PTHR34512">
    <property type="entry name" value="CELL SURFACE PROTEIN"/>
    <property type="match status" value="1"/>
</dbReference>
<reference evidence="3 4" key="1">
    <citation type="submission" date="2019-02" db="EMBL/GenBank/DDBJ databases">
        <title>Deep-cultivation of Planctomycetes and their phenomic and genomic characterization uncovers novel biology.</title>
        <authorList>
            <person name="Wiegand S."/>
            <person name="Jogler M."/>
            <person name="Boedeker C."/>
            <person name="Pinto D."/>
            <person name="Vollmers J."/>
            <person name="Rivas-Marin E."/>
            <person name="Kohn T."/>
            <person name="Peeters S.H."/>
            <person name="Heuer A."/>
            <person name="Rast P."/>
            <person name="Oberbeckmann S."/>
            <person name="Bunk B."/>
            <person name="Jeske O."/>
            <person name="Meyerdierks A."/>
            <person name="Storesund J.E."/>
            <person name="Kallscheuer N."/>
            <person name="Luecker S."/>
            <person name="Lage O.M."/>
            <person name="Pohl T."/>
            <person name="Merkel B.J."/>
            <person name="Hornburger P."/>
            <person name="Mueller R.-W."/>
            <person name="Bruemmer F."/>
            <person name="Labrenz M."/>
            <person name="Spormann A.M."/>
            <person name="Op Den Camp H."/>
            <person name="Overmann J."/>
            <person name="Amann R."/>
            <person name="Jetten M.S.M."/>
            <person name="Mascher T."/>
            <person name="Medema M.H."/>
            <person name="Devos D.P."/>
            <person name="Kaster A.-K."/>
            <person name="Ovreas L."/>
            <person name="Rohde M."/>
            <person name="Galperin M.Y."/>
            <person name="Jogler C."/>
        </authorList>
    </citation>
    <scope>NUCLEOTIDE SEQUENCE [LARGE SCALE GENOMIC DNA]</scope>
    <source>
        <strain evidence="3 4">CA85</strain>
    </source>
</reference>
<evidence type="ECO:0000313" key="4">
    <source>
        <dbReference type="Proteomes" id="UP000318053"/>
    </source>
</evidence>
<name>A0A5C5YK29_9BACT</name>
<comment type="caution">
    <text evidence="3">The sequence shown here is derived from an EMBL/GenBank/DDBJ whole genome shotgun (WGS) entry which is preliminary data.</text>
</comment>
<dbReference type="InterPro" id="IPR018391">
    <property type="entry name" value="PQQ_b-propeller_rpt"/>
</dbReference>
<dbReference type="InterPro" id="IPR011047">
    <property type="entry name" value="Quinoprotein_ADH-like_sf"/>
</dbReference>
<feature type="domain" description="Pyrrolo-quinoline quinone repeat" evidence="2">
    <location>
        <begin position="56"/>
        <end position="213"/>
    </location>
</feature>
<accession>A0A5C5YK29</accession>
<dbReference type="Proteomes" id="UP000318053">
    <property type="component" value="Unassembled WGS sequence"/>
</dbReference>
<dbReference type="Gene3D" id="2.130.10.10">
    <property type="entry name" value="YVTN repeat-like/Quinoprotein amine dehydrogenase"/>
    <property type="match status" value="2"/>
</dbReference>
<dbReference type="AlphaFoldDB" id="A0A5C5YK29"/>
<evidence type="ECO:0000259" key="2">
    <source>
        <dbReference type="Pfam" id="PF13360"/>
    </source>
</evidence>
<organism evidence="3 4">
    <name type="scientific">Allorhodopirellula solitaria</name>
    <dbReference type="NCBI Taxonomy" id="2527987"/>
    <lineage>
        <taxon>Bacteria</taxon>
        <taxon>Pseudomonadati</taxon>
        <taxon>Planctomycetota</taxon>
        <taxon>Planctomycetia</taxon>
        <taxon>Pirellulales</taxon>
        <taxon>Pirellulaceae</taxon>
        <taxon>Allorhodopirellula</taxon>
    </lineage>
</organism>
<gene>
    <name evidence="3" type="ORF">CA85_05550</name>
</gene>
<dbReference type="EMBL" id="SJPK01000001">
    <property type="protein sequence ID" value="TWT75266.1"/>
    <property type="molecule type" value="Genomic_DNA"/>
</dbReference>
<evidence type="ECO:0000256" key="1">
    <source>
        <dbReference type="SAM" id="MobiDB-lite"/>
    </source>
</evidence>
<sequence length="481" mass="51900">MKKLEFTFLLTIAVTASVIGHRVEAQAVWPSFLGQGRTEALDVSSLPLTWGPDDGRRWKAKITGKGQSSPIVWGDTIYVTSIDGDMKETCIVTALDLKTGDEKWRKTFDSAMPLRANYFQSRSAPTPLADGQHLVAFFETGTLVGLDSTTGEVQWQRSLVKDYGPFESTIGLATSPVGLGEHAFLMIDHEGESYLLAIDKASGETVWRTPRFSRRSYASPAIIRIGDCDQIVCSSDGSVDGYDPETGEQLWTFEDIGANSSNTPLQAGENTVLIGASAGMQGANLRDAVESNLCLRIDPAGDGFEPHVCWKTQKATTTFASPMAHEGYAYWLTNVGVLYCYELETGTRVYRKRAGEQCWVTPVAVDDRVYLFGKGGTTTVIASGPEFKVLAENELWDLDSIPSTDPGAFSSQAQSRGRPGGSDIVSGGGRPPMSAEDLESARAGGENQFADPVQYGVAFTKDAILVRTGSEIHCLASGESP</sequence>
<feature type="region of interest" description="Disordered" evidence="1">
    <location>
        <begin position="406"/>
        <end position="446"/>
    </location>
</feature>
<dbReference type="OrthoDB" id="244732at2"/>
<dbReference type="InterPro" id="IPR015943">
    <property type="entry name" value="WD40/YVTN_repeat-like_dom_sf"/>
</dbReference>
<dbReference type="Pfam" id="PF13360">
    <property type="entry name" value="PQQ_2"/>
    <property type="match status" value="1"/>
</dbReference>
<keyword evidence="4" id="KW-1185">Reference proteome</keyword>
<protein>
    <submittedName>
        <fullName evidence="3">Outer membrane biogenesis protein BamB</fullName>
    </submittedName>
</protein>
<evidence type="ECO:0000313" key="3">
    <source>
        <dbReference type="EMBL" id="TWT75266.1"/>
    </source>
</evidence>
<proteinExistence type="predicted"/>
<dbReference type="PANTHER" id="PTHR34512:SF30">
    <property type="entry name" value="OUTER MEMBRANE PROTEIN ASSEMBLY FACTOR BAMB"/>
    <property type="match status" value="1"/>
</dbReference>
<dbReference type="InterPro" id="IPR002372">
    <property type="entry name" value="PQQ_rpt_dom"/>
</dbReference>